<name>A0A1J6WZ58_9BACI</name>
<proteinExistence type="predicted"/>
<protein>
    <submittedName>
        <fullName evidence="1">Uncharacterized protein</fullName>
    </submittedName>
</protein>
<evidence type="ECO:0000313" key="2">
    <source>
        <dbReference type="Proteomes" id="UP000182062"/>
    </source>
</evidence>
<sequence>MLRAGQLLVVSMINISIVSSNDMESDIITAGILIVKLFLLSEGELNALYKQNIKSATHIITIVHKDRFVFISSNPLLH</sequence>
<reference evidence="1 2" key="1">
    <citation type="submission" date="2016-09" db="EMBL/GenBank/DDBJ databases">
        <title>Bacillus aquimaris SAMM genome sequence reveals colonization and biosurfactant production capacities.</title>
        <authorList>
            <person name="Waghmode S.R."/>
            <person name="Suryavanshi M.V."/>
        </authorList>
    </citation>
    <scope>NUCLEOTIDE SEQUENCE [LARGE SCALE GENOMIC DNA]</scope>
    <source>
        <strain evidence="1 2">SAMM</strain>
    </source>
</reference>
<dbReference type="AlphaFoldDB" id="A0A1J6WZ58"/>
<keyword evidence="2" id="KW-1185">Reference proteome</keyword>
<dbReference type="Proteomes" id="UP000182062">
    <property type="component" value="Unassembled WGS sequence"/>
</dbReference>
<gene>
    <name evidence="1" type="ORF">BHE18_14690</name>
</gene>
<accession>A0A1J6WZ58</accession>
<dbReference type="EMBL" id="MINN01000022">
    <property type="protein sequence ID" value="OIU73127.1"/>
    <property type="molecule type" value="Genomic_DNA"/>
</dbReference>
<comment type="caution">
    <text evidence="1">The sequence shown here is derived from an EMBL/GenBank/DDBJ whole genome shotgun (WGS) entry which is preliminary data.</text>
</comment>
<evidence type="ECO:0000313" key="1">
    <source>
        <dbReference type="EMBL" id="OIU73127.1"/>
    </source>
</evidence>
<organism evidence="1 2">
    <name type="scientific">Rossellomorea aquimaris</name>
    <dbReference type="NCBI Taxonomy" id="189382"/>
    <lineage>
        <taxon>Bacteria</taxon>
        <taxon>Bacillati</taxon>
        <taxon>Bacillota</taxon>
        <taxon>Bacilli</taxon>
        <taxon>Bacillales</taxon>
        <taxon>Bacillaceae</taxon>
        <taxon>Rossellomorea</taxon>
    </lineage>
</organism>